<dbReference type="GO" id="GO:0006364">
    <property type="term" value="P:rRNA processing"/>
    <property type="evidence" value="ECO:0007669"/>
    <property type="project" value="UniProtKB-KW"/>
</dbReference>
<name>A0AAD1XNV7_EUPCR</name>
<evidence type="ECO:0000256" key="5">
    <source>
        <dbReference type="ARBA" id="ARBA00023274"/>
    </source>
</evidence>
<dbReference type="GO" id="GO:0032040">
    <property type="term" value="C:small-subunit processome"/>
    <property type="evidence" value="ECO:0007669"/>
    <property type="project" value="TreeGrafter"/>
</dbReference>
<accession>A0AAD1XNV7</accession>
<reference evidence="8" key="1">
    <citation type="submission" date="2023-07" db="EMBL/GenBank/DDBJ databases">
        <authorList>
            <consortium name="AG Swart"/>
            <person name="Singh M."/>
            <person name="Singh A."/>
            <person name="Seah K."/>
            <person name="Emmerich C."/>
        </authorList>
    </citation>
    <scope>NUCLEOTIDE SEQUENCE</scope>
    <source>
        <strain evidence="8">DP1</strain>
    </source>
</reference>
<evidence type="ECO:0000256" key="4">
    <source>
        <dbReference type="ARBA" id="ARBA00023242"/>
    </source>
</evidence>
<evidence type="ECO:0000256" key="7">
    <source>
        <dbReference type="SAM" id="MobiDB-lite"/>
    </source>
</evidence>
<evidence type="ECO:0000256" key="3">
    <source>
        <dbReference type="ARBA" id="ARBA00022552"/>
    </source>
</evidence>
<dbReference type="Proteomes" id="UP001295684">
    <property type="component" value="Unassembled WGS sequence"/>
</dbReference>
<evidence type="ECO:0000256" key="1">
    <source>
        <dbReference type="ARBA" id="ARBA00004604"/>
    </source>
</evidence>
<dbReference type="Pfam" id="PF04006">
    <property type="entry name" value="Mpp10"/>
    <property type="match status" value="1"/>
</dbReference>
<feature type="compositionally biased region" description="Basic and acidic residues" evidence="7">
    <location>
        <begin position="291"/>
        <end position="319"/>
    </location>
</feature>
<proteinExistence type="inferred from homology"/>
<organism evidence="8 9">
    <name type="scientific">Euplotes crassus</name>
    <dbReference type="NCBI Taxonomy" id="5936"/>
    <lineage>
        <taxon>Eukaryota</taxon>
        <taxon>Sar</taxon>
        <taxon>Alveolata</taxon>
        <taxon>Ciliophora</taxon>
        <taxon>Intramacronucleata</taxon>
        <taxon>Spirotrichea</taxon>
        <taxon>Hypotrichia</taxon>
        <taxon>Euplotida</taxon>
        <taxon>Euplotidae</taxon>
        <taxon>Moneuplotes</taxon>
    </lineage>
</organism>
<keyword evidence="4" id="KW-0539">Nucleus</keyword>
<feature type="compositionally biased region" description="Basic and acidic residues" evidence="7">
    <location>
        <begin position="256"/>
        <end position="279"/>
    </location>
</feature>
<evidence type="ECO:0000256" key="2">
    <source>
        <dbReference type="ARBA" id="ARBA00022517"/>
    </source>
</evidence>
<evidence type="ECO:0000256" key="6">
    <source>
        <dbReference type="ARBA" id="ARBA00029455"/>
    </source>
</evidence>
<protein>
    <submittedName>
        <fullName evidence="8">Uncharacterized protein</fullName>
    </submittedName>
</protein>
<dbReference type="PANTHER" id="PTHR17039:SF0">
    <property type="entry name" value="U3 SMALL NUCLEOLAR RIBONUCLEOPROTEIN PROTEIN MPP10"/>
    <property type="match status" value="1"/>
</dbReference>
<evidence type="ECO:0000313" key="9">
    <source>
        <dbReference type="Proteomes" id="UP001295684"/>
    </source>
</evidence>
<comment type="subcellular location">
    <subcellularLocation>
        <location evidence="1">Nucleus</location>
        <location evidence="1">Nucleolus</location>
    </subcellularLocation>
</comment>
<evidence type="ECO:0000313" key="8">
    <source>
        <dbReference type="EMBL" id="CAI2375984.1"/>
    </source>
</evidence>
<sequence>MAQLEEPLNAHLNEQIDKIEEQMVAKKDWTMQGEITARDRPINSLLEEHLDFDVAARSAPKVTKEMNNNIEEMIKQRVKDELFDDPVRKQRAQPKVRVAAEDLMDYEKSKKGLGEIYEDDYKVAHLGYSANPEEDATREEIDELFVDLFYQLDSLSNAHFTPKPVKAESKITTQNVSAIMIEDKTPVIMSEAQTKSAKEVYDKKLEEIPDGEELSKEDKKAARLRKKRKIRVHLHKKEIKKKEQLRKMDMAMKEKYEVRYSKKRDAKDEKVDSKNEHKSNNFFAKMQNIGQEDREKKEAGSKSKTTAVDDGRKGKDFKL</sequence>
<keyword evidence="5" id="KW-0687">Ribonucleoprotein</keyword>
<dbReference type="GO" id="GO:0005732">
    <property type="term" value="C:sno(s)RNA-containing ribonucleoprotein complex"/>
    <property type="evidence" value="ECO:0007669"/>
    <property type="project" value="InterPro"/>
</dbReference>
<keyword evidence="9" id="KW-1185">Reference proteome</keyword>
<feature type="region of interest" description="Disordered" evidence="7">
    <location>
        <begin position="256"/>
        <end position="319"/>
    </location>
</feature>
<dbReference type="PANTHER" id="PTHR17039">
    <property type="entry name" value="U3 SMALL NUCLEOLAR RIBONUCLEOPROTEIN PROTEIN MPP10"/>
    <property type="match status" value="1"/>
</dbReference>
<comment type="caution">
    <text evidence="8">The sequence shown here is derived from an EMBL/GenBank/DDBJ whole genome shotgun (WGS) entry which is preliminary data.</text>
</comment>
<keyword evidence="3" id="KW-0698">rRNA processing</keyword>
<dbReference type="AlphaFoldDB" id="A0AAD1XNV7"/>
<keyword evidence="2" id="KW-0690">Ribosome biogenesis</keyword>
<dbReference type="EMBL" id="CAMPGE010017510">
    <property type="protein sequence ID" value="CAI2375984.1"/>
    <property type="molecule type" value="Genomic_DNA"/>
</dbReference>
<comment type="similarity">
    <text evidence="6">Belongs to the MPP10 family.</text>
</comment>
<dbReference type="InterPro" id="IPR012173">
    <property type="entry name" value="Mpp10"/>
</dbReference>
<dbReference type="GO" id="GO:0034457">
    <property type="term" value="C:Mpp10 complex"/>
    <property type="evidence" value="ECO:0007669"/>
    <property type="project" value="InterPro"/>
</dbReference>
<gene>
    <name evidence="8" type="ORF">ECRASSUSDP1_LOCUS17352</name>
</gene>